<dbReference type="PANTHER" id="PTHR21325">
    <property type="entry name" value="PHOSPHOLIPASE B, PLB1"/>
    <property type="match status" value="1"/>
</dbReference>
<dbReference type="InterPro" id="IPR036514">
    <property type="entry name" value="SGNH_hydro_sf"/>
</dbReference>
<name>A0AAD7Y296_9FUNG</name>
<reference evidence="2 3" key="1">
    <citation type="submission" date="2023-03" db="EMBL/GenBank/DDBJ databases">
        <title>Genome sequence of Lichtheimia ornata CBS 291.66.</title>
        <authorList>
            <person name="Mohabir J.T."/>
            <person name="Shea T.P."/>
            <person name="Kurbessoian T."/>
            <person name="Berby B."/>
            <person name="Fontaine J."/>
            <person name="Livny J."/>
            <person name="Gnirke A."/>
            <person name="Stajich J.E."/>
            <person name="Cuomo C.A."/>
        </authorList>
    </citation>
    <scope>NUCLEOTIDE SEQUENCE [LARGE SCALE GENOMIC DNA]</scope>
    <source>
        <strain evidence="2">CBS 291.66</strain>
    </source>
</reference>
<evidence type="ECO:0000313" key="2">
    <source>
        <dbReference type="EMBL" id="KAJ8662228.1"/>
    </source>
</evidence>
<dbReference type="RefSeq" id="XP_058347141.1">
    <property type="nucleotide sequence ID" value="XM_058482010.1"/>
</dbReference>
<dbReference type="Gene3D" id="3.40.50.1110">
    <property type="entry name" value="SGNH hydrolase"/>
    <property type="match status" value="1"/>
</dbReference>
<organism evidence="2 3">
    <name type="scientific">Lichtheimia ornata</name>
    <dbReference type="NCBI Taxonomy" id="688661"/>
    <lineage>
        <taxon>Eukaryota</taxon>
        <taxon>Fungi</taxon>
        <taxon>Fungi incertae sedis</taxon>
        <taxon>Mucoromycota</taxon>
        <taxon>Mucoromycotina</taxon>
        <taxon>Mucoromycetes</taxon>
        <taxon>Mucorales</taxon>
        <taxon>Lichtheimiaceae</taxon>
        <taxon>Lichtheimia</taxon>
    </lineage>
</organism>
<dbReference type="Proteomes" id="UP001234581">
    <property type="component" value="Unassembled WGS sequence"/>
</dbReference>
<dbReference type="GO" id="GO:0006644">
    <property type="term" value="P:phospholipid metabolic process"/>
    <property type="evidence" value="ECO:0007669"/>
    <property type="project" value="TreeGrafter"/>
</dbReference>
<dbReference type="GeneID" id="83209339"/>
<sequence length="374" mass="40902">MRWVLWSAIAVAAGRVVNALTASTIGDCPSLAPRNSTPSNVRDLRPDDIKVVGALGDSIMAGFALMGIDEGGSGILNLSAITEYRGHSWAIGGDNGAVTMANFVKRYSSSLQGPSLGHHLAEICNGLFCLDFLRYPSKDVLNAALSGAIAMNLDNELDYLIRRMKAMKNIDFSNDWKMITIQIGSNDQCASCLSPWKSEVTADKFGSYVEKAVQRIQKSIPRTIVNLVGSFKVSPVYSLTKGQEYCRAIPNLPDAQLNRVECSCFLGSDEDLAKMDDLADNYNIKLKAIYDKYKAQNSDTFAVTYQPADINVAGFPIEALSNVDCFHPSEITHKWVAKIVWNSLFTPAGDRGGVYNFDANTPIYCPGENDRIQI</sequence>
<dbReference type="Pfam" id="PF00657">
    <property type="entry name" value="Lipase_GDSL"/>
    <property type="match status" value="1"/>
</dbReference>
<comment type="caution">
    <text evidence="2">The sequence shown here is derived from an EMBL/GenBank/DDBJ whole genome shotgun (WGS) entry which is preliminary data.</text>
</comment>
<dbReference type="GO" id="GO:0004620">
    <property type="term" value="F:phospholipase activity"/>
    <property type="evidence" value="ECO:0007669"/>
    <property type="project" value="InterPro"/>
</dbReference>
<keyword evidence="3" id="KW-1185">Reference proteome</keyword>
<feature type="chain" id="PRO_5041961264" description="Phospholipase a2" evidence="1">
    <location>
        <begin position="20"/>
        <end position="374"/>
    </location>
</feature>
<accession>A0AAD7Y296</accession>
<evidence type="ECO:0008006" key="4">
    <source>
        <dbReference type="Google" id="ProtNLM"/>
    </source>
</evidence>
<feature type="signal peptide" evidence="1">
    <location>
        <begin position="1"/>
        <end position="19"/>
    </location>
</feature>
<proteinExistence type="predicted"/>
<dbReference type="PANTHER" id="PTHR21325:SF31">
    <property type="entry name" value="GH22081P-RELATED"/>
    <property type="match status" value="1"/>
</dbReference>
<dbReference type="InterPro" id="IPR038885">
    <property type="entry name" value="PLB1"/>
</dbReference>
<dbReference type="AlphaFoldDB" id="A0AAD7Y296"/>
<evidence type="ECO:0000313" key="3">
    <source>
        <dbReference type="Proteomes" id="UP001234581"/>
    </source>
</evidence>
<dbReference type="InterPro" id="IPR001087">
    <property type="entry name" value="GDSL"/>
</dbReference>
<evidence type="ECO:0000256" key="1">
    <source>
        <dbReference type="SAM" id="SignalP"/>
    </source>
</evidence>
<dbReference type="EMBL" id="JARTCD010000005">
    <property type="protein sequence ID" value="KAJ8662228.1"/>
    <property type="molecule type" value="Genomic_DNA"/>
</dbReference>
<dbReference type="SUPFAM" id="SSF52266">
    <property type="entry name" value="SGNH hydrolase"/>
    <property type="match status" value="1"/>
</dbReference>
<keyword evidence="1" id="KW-0732">Signal</keyword>
<gene>
    <name evidence="2" type="ORF">O0I10_001921</name>
</gene>
<protein>
    <recommendedName>
        <fullName evidence="4">Phospholipase a2</fullName>
    </recommendedName>
</protein>